<dbReference type="EMBL" id="OVEO01000006">
    <property type="protein sequence ID" value="SPQ96500.1"/>
    <property type="molecule type" value="Genomic_DNA"/>
</dbReference>
<evidence type="ECO:0000313" key="9">
    <source>
        <dbReference type="EMBL" id="CEP00234.1"/>
    </source>
</evidence>
<reference evidence="9 11" key="1">
    <citation type="submission" date="2015-02" db="EMBL/GenBank/DDBJ databases">
        <authorList>
            <person name="Chooi Y.-H."/>
        </authorList>
    </citation>
    <scope>NUCLEOTIDE SEQUENCE [LARGE SCALE GENOMIC DNA]</scope>
    <source>
        <strain evidence="9">E3</strain>
    </source>
</reference>
<feature type="compositionally biased region" description="Acidic residues" evidence="6">
    <location>
        <begin position="41"/>
        <end position="52"/>
    </location>
</feature>
<dbReference type="Proteomes" id="UP000039324">
    <property type="component" value="Unassembled WGS sequence"/>
</dbReference>
<dbReference type="OMA" id="WESISKF"/>
<reference evidence="10 12" key="2">
    <citation type="submission" date="2018-03" db="EMBL/GenBank/DDBJ databases">
        <authorList>
            <person name="Fogelqvist J."/>
        </authorList>
    </citation>
    <scope>NUCLEOTIDE SEQUENCE [LARGE SCALE GENOMIC DNA]</scope>
</reference>
<dbReference type="GO" id="GO:0005886">
    <property type="term" value="C:plasma membrane"/>
    <property type="evidence" value="ECO:0007669"/>
    <property type="project" value="TreeGrafter"/>
</dbReference>
<keyword evidence="5 7" id="KW-0472">Membrane</keyword>
<dbReference type="InterPro" id="IPR023408">
    <property type="entry name" value="MscS_beta-dom_sf"/>
</dbReference>
<dbReference type="Proteomes" id="UP000290189">
    <property type="component" value="Unassembled WGS sequence"/>
</dbReference>
<comment type="similarity">
    <text evidence="2">Belongs to the MscS (TC 1.A.23) family.</text>
</comment>
<evidence type="ECO:0000256" key="5">
    <source>
        <dbReference type="ARBA" id="ARBA00023136"/>
    </source>
</evidence>
<dbReference type="InterPro" id="IPR006685">
    <property type="entry name" value="MscS_channel_2nd"/>
</dbReference>
<sequence>MPLADLPYIGLNTVDTAGGAIASGVPSHAPSPHHQVYSSDLDADSDDEEDQATPERRRQTLRRIQQADRLRRISSRGYTYRALRWIRRRLLLIIIMLASSAIVLLHLTLRPIWLSKRMPRFGGLHRWEAFAIPGLVMFALLTCGLLARCILCLLDLVRARPRWFMRILRDSFHEYLAAIIFFITVDTVICNWWLDRIDAGAAPTIAYVKSFVTACYWILLLWVCKTIVVKIVERHVTSRQFRDNVDDMTYCDLIVDHLCCVHDMSRDAFLSGYREYRRQVFMDRVACVRDLNCSVRLQPINHGIWRFPSGEERIELSSQKEFRKAGEAIYSYIMRHSSNPTLTLDYWHTLFPANTLDLAERAFYVLFGFGDKQTRLTRTDFADAVVRFGKKRMELKGHLFGMQNLFALVNTTTTVIVVLCIVIFFISFVFNIELKEIIIGMSSVMLSIAFATSKSMQRAFESALFILASRPFQINDVVEVNGEIYRVHQIGFLETRFKDLTNRVTRLSNLVLSDAKIVNLGFGDHKAIVRIDLHVAINTPAEVIEAFRASLSTYATMNSASWQQITLICLNIQQCNSLQLLLKADTRFTWTQTRQINAARSALCTFVADQIAILGIRHEQPVQPIRVDDTQQLLSAPLGSAMRHRISLSQS</sequence>
<evidence type="ECO:0000256" key="1">
    <source>
        <dbReference type="ARBA" id="ARBA00004141"/>
    </source>
</evidence>
<feature type="transmembrane region" description="Helical" evidence="7">
    <location>
        <begin position="405"/>
        <end position="430"/>
    </location>
</feature>
<feature type="transmembrane region" description="Helical" evidence="7">
    <location>
        <begin position="90"/>
        <end position="109"/>
    </location>
</feature>
<evidence type="ECO:0000256" key="3">
    <source>
        <dbReference type="ARBA" id="ARBA00022692"/>
    </source>
</evidence>
<proteinExistence type="inferred from homology"/>
<evidence type="ECO:0000259" key="8">
    <source>
        <dbReference type="Pfam" id="PF00924"/>
    </source>
</evidence>
<keyword evidence="10" id="KW-0496">Mitochondrion</keyword>
<feature type="domain" description="Mechanosensitive ion channel MscS" evidence="8">
    <location>
        <begin position="462"/>
        <end position="520"/>
    </location>
</feature>
<evidence type="ECO:0000313" key="10">
    <source>
        <dbReference type="EMBL" id="SPQ96500.1"/>
    </source>
</evidence>
<feature type="transmembrane region" description="Helical" evidence="7">
    <location>
        <begin position="175"/>
        <end position="194"/>
    </location>
</feature>
<evidence type="ECO:0000313" key="11">
    <source>
        <dbReference type="Proteomes" id="UP000039324"/>
    </source>
</evidence>
<protein>
    <recommendedName>
        <fullName evidence="8">Mechanosensitive ion channel MscS domain-containing protein</fullName>
    </recommendedName>
</protein>
<dbReference type="SUPFAM" id="SSF50182">
    <property type="entry name" value="Sm-like ribonucleoproteins"/>
    <property type="match status" value="1"/>
</dbReference>
<comment type="subcellular location">
    <subcellularLocation>
        <location evidence="1">Membrane</location>
        <topology evidence="1">Multi-pass membrane protein</topology>
    </subcellularLocation>
</comment>
<name>A0A0G4IYQ2_PLABS</name>
<evidence type="ECO:0000313" key="12">
    <source>
        <dbReference type="Proteomes" id="UP000290189"/>
    </source>
</evidence>
<dbReference type="OrthoDB" id="544685at2759"/>
<dbReference type="InterPro" id="IPR016688">
    <property type="entry name" value="MscS-like_plants/fungi"/>
</dbReference>
<evidence type="ECO:0000256" key="2">
    <source>
        <dbReference type="ARBA" id="ARBA00008017"/>
    </source>
</evidence>
<dbReference type="Pfam" id="PF00924">
    <property type="entry name" value="MS_channel_2nd"/>
    <property type="match status" value="1"/>
</dbReference>
<organism evidence="9 11">
    <name type="scientific">Plasmodiophora brassicae</name>
    <name type="common">Clubroot disease agent</name>
    <dbReference type="NCBI Taxonomy" id="37360"/>
    <lineage>
        <taxon>Eukaryota</taxon>
        <taxon>Sar</taxon>
        <taxon>Rhizaria</taxon>
        <taxon>Endomyxa</taxon>
        <taxon>Phytomyxea</taxon>
        <taxon>Plasmodiophorida</taxon>
        <taxon>Plasmodiophoridae</taxon>
        <taxon>Plasmodiophora</taxon>
    </lineage>
</organism>
<keyword evidence="3 7" id="KW-0812">Transmembrane</keyword>
<dbReference type="InterPro" id="IPR010920">
    <property type="entry name" value="LSM_dom_sf"/>
</dbReference>
<keyword evidence="4 7" id="KW-1133">Transmembrane helix</keyword>
<dbReference type="PANTHER" id="PTHR31618">
    <property type="entry name" value="MECHANOSENSITIVE ION CHANNEL PROTEIN 5"/>
    <property type="match status" value="1"/>
</dbReference>
<accession>A0A0G4IYQ2</accession>
<dbReference type="GO" id="GO:0006820">
    <property type="term" value="P:monoatomic anion transport"/>
    <property type="evidence" value="ECO:0007669"/>
    <property type="project" value="TreeGrafter"/>
</dbReference>
<feature type="region of interest" description="Disordered" evidence="6">
    <location>
        <begin position="22"/>
        <end position="58"/>
    </location>
</feature>
<keyword evidence="11" id="KW-1185">Reference proteome</keyword>
<dbReference type="PANTHER" id="PTHR31618:SF1">
    <property type="entry name" value="EF-HAND DOMAIN-CONTAINING PROTEIN"/>
    <property type="match status" value="1"/>
</dbReference>
<dbReference type="EMBL" id="CDSF01000099">
    <property type="protein sequence ID" value="CEP00234.1"/>
    <property type="molecule type" value="Genomic_DNA"/>
</dbReference>
<evidence type="ECO:0000256" key="6">
    <source>
        <dbReference type="SAM" id="MobiDB-lite"/>
    </source>
</evidence>
<gene>
    <name evidence="9" type="ORF">PBRA_007968</name>
    <name evidence="10" type="ORF">PLBR_LOCUS3715</name>
</gene>
<feature type="transmembrane region" description="Helical" evidence="7">
    <location>
        <begin position="129"/>
        <end position="154"/>
    </location>
</feature>
<evidence type="ECO:0000256" key="7">
    <source>
        <dbReference type="SAM" id="Phobius"/>
    </source>
</evidence>
<dbReference type="AlphaFoldDB" id="A0A0G4IYQ2"/>
<dbReference type="Gene3D" id="2.30.30.60">
    <property type="match status" value="1"/>
</dbReference>
<evidence type="ECO:0000256" key="4">
    <source>
        <dbReference type="ARBA" id="ARBA00022989"/>
    </source>
</evidence>
<dbReference type="GO" id="GO:0008381">
    <property type="term" value="F:mechanosensitive monoatomic ion channel activity"/>
    <property type="evidence" value="ECO:0007669"/>
    <property type="project" value="TreeGrafter"/>
</dbReference>
<feature type="transmembrane region" description="Helical" evidence="7">
    <location>
        <begin position="206"/>
        <end position="232"/>
    </location>
</feature>
<geneLocation type="mitochondrion" evidence="10"/>